<sequence>MRALFGVIRIVAGGVIIAAIVGQLVYTLSFDDAPEDFLVNFFSYFTILSNALSAIVLLIGAWFCFRVRRDPAWYNLVLGCAVTYMATTGVVYNLLLRGIKLDQGHTLAWSNEVLHLIAPIYLVLVWIVTPGKSRLEWRQVWAIIVFPLVWTVYTMIRGPIVGWYPYPFLNPAQPGGVGAVIVYMIAIAGFIGLMGCAVIALSRTRLIRG</sequence>
<evidence type="ECO:0000256" key="1">
    <source>
        <dbReference type="SAM" id="Phobius"/>
    </source>
</evidence>
<dbReference type="InterPro" id="IPR049713">
    <property type="entry name" value="Pr6Pr-like"/>
</dbReference>
<feature type="transmembrane region" description="Helical" evidence="1">
    <location>
        <begin position="107"/>
        <end position="128"/>
    </location>
</feature>
<feature type="transmembrane region" description="Helical" evidence="1">
    <location>
        <begin position="180"/>
        <end position="201"/>
    </location>
</feature>
<feature type="transmembrane region" description="Helical" evidence="1">
    <location>
        <begin position="41"/>
        <end position="65"/>
    </location>
</feature>
<keyword evidence="1" id="KW-0812">Transmembrane</keyword>
<organism evidence="2 3">
    <name type="scientific">Plantibacter flavus</name>
    <dbReference type="NCBI Taxonomy" id="150123"/>
    <lineage>
        <taxon>Bacteria</taxon>
        <taxon>Bacillati</taxon>
        <taxon>Actinomycetota</taxon>
        <taxon>Actinomycetes</taxon>
        <taxon>Micrococcales</taxon>
        <taxon>Microbacteriaceae</taxon>
        <taxon>Plantibacter</taxon>
    </lineage>
</organism>
<evidence type="ECO:0000313" key="2">
    <source>
        <dbReference type="EMBL" id="ROR82863.1"/>
    </source>
</evidence>
<keyword evidence="1" id="KW-1133">Transmembrane helix</keyword>
<evidence type="ECO:0008006" key="4">
    <source>
        <dbReference type="Google" id="ProtNLM"/>
    </source>
</evidence>
<dbReference type="NCBIfam" id="NF038065">
    <property type="entry name" value="Pr6Pr"/>
    <property type="match status" value="1"/>
</dbReference>
<feature type="transmembrane region" description="Helical" evidence="1">
    <location>
        <begin position="7"/>
        <end position="29"/>
    </location>
</feature>
<keyword evidence="3" id="KW-1185">Reference proteome</keyword>
<dbReference type="RefSeq" id="WP_159453422.1">
    <property type="nucleotide sequence ID" value="NZ_FXAP01000004.1"/>
</dbReference>
<name>A0A3N2C5Q4_9MICO</name>
<comment type="caution">
    <text evidence="2">The sequence shown here is derived from an EMBL/GenBank/DDBJ whole genome shotgun (WGS) entry which is preliminary data.</text>
</comment>
<dbReference type="AlphaFoldDB" id="A0A3N2C5Q4"/>
<reference evidence="2 3" key="1">
    <citation type="submission" date="2018-11" db="EMBL/GenBank/DDBJ databases">
        <title>Sequencing the genomes of 1000 actinobacteria strains.</title>
        <authorList>
            <person name="Klenk H.-P."/>
        </authorList>
    </citation>
    <scope>NUCLEOTIDE SEQUENCE [LARGE SCALE GENOMIC DNA]</scope>
    <source>
        <strain evidence="2 3">DSM 14012</strain>
    </source>
</reference>
<dbReference type="Proteomes" id="UP000266915">
    <property type="component" value="Unassembled WGS sequence"/>
</dbReference>
<evidence type="ECO:0000313" key="3">
    <source>
        <dbReference type="Proteomes" id="UP000266915"/>
    </source>
</evidence>
<dbReference type="EMBL" id="RKHL01000001">
    <property type="protein sequence ID" value="ROR82863.1"/>
    <property type="molecule type" value="Genomic_DNA"/>
</dbReference>
<protein>
    <recommendedName>
        <fullName evidence="4">FAR-17a/AIG1-like protein</fullName>
    </recommendedName>
</protein>
<keyword evidence="1" id="KW-0472">Membrane</keyword>
<feature type="transmembrane region" description="Helical" evidence="1">
    <location>
        <begin position="140"/>
        <end position="160"/>
    </location>
</feature>
<feature type="transmembrane region" description="Helical" evidence="1">
    <location>
        <begin position="72"/>
        <end position="95"/>
    </location>
</feature>
<gene>
    <name evidence="2" type="ORF">EDD42_2959</name>
</gene>
<accession>A0A3N2C5Q4</accession>
<proteinExistence type="predicted"/>